<evidence type="ECO:0000313" key="3">
    <source>
        <dbReference type="Proteomes" id="UP001172159"/>
    </source>
</evidence>
<dbReference type="Proteomes" id="UP001172159">
    <property type="component" value="Unassembled WGS sequence"/>
</dbReference>
<protein>
    <submittedName>
        <fullName evidence="2">Uncharacterized protein</fullName>
    </submittedName>
</protein>
<accession>A0AA40A0T6</accession>
<sequence>MSNAKSRHLDSAQDIQHNGRGEKISNSAAAGNTVPEQRRSGGQRVYPSFRDTHGPSAKEDEESLNQNKSSPELEQDFYAQPSAVPSDVSDATLQANIAVTGGQAGGKFTVSVTVGLPQNRGESSSSSSSYPPFASASTGRKRSGGNHEKPLVVGGTPPYRPPLSSTTIVDTHRVSESKITQTSRMTEVTAERRVDSNVDREMNTTTGTRSTVPTTPTEMGAEPGRSTTHMQAATTSRQSSRRLTDHDKTGVYEGGTTRKGNNLSVADPVPSMLVASGSPEPDRDPSAGGVQVELSPDVAQHRSGNYSRPPRASLRPQQINPLPTSDPRQKQTNPLPTSDNVIDIGPKARKKGGCC</sequence>
<feature type="compositionally biased region" description="Polar residues" evidence="1">
    <location>
        <begin position="330"/>
        <end position="340"/>
    </location>
</feature>
<feature type="region of interest" description="Disordered" evidence="1">
    <location>
        <begin position="116"/>
        <end position="355"/>
    </location>
</feature>
<keyword evidence="3" id="KW-1185">Reference proteome</keyword>
<feature type="compositionally biased region" description="Basic and acidic residues" evidence="1">
    <location>
        <begin position="189"/>
        <end position="202"/>
    </location>
</feature>
<gene>
    <name evidence="2" type="ORF">B0T21DRAFT_416405</name>
</gene>
<dbReference type="EMBL" id="JAUKTV010000019">
    <property type="protein sequence ID" value="KAK0707237.1"/>
    <property type="molecule type" value="Genomic_DNA"/>
</dbReference>
<proteinExistence type="predicted"/>
<feature type="region of interest" description="Disordered" evidence="1">
    <location>
        <begin position="1"/>
        <end position="86"/>
    </location>
</feature>
<reference evidence="2" key="1">
    <citation type="submission" date="2023-06" db="EMBL/GenBank/DDBJ databases">
        <title>Genome-scale phylogeny and comparative genomics of the fungal order Sordariales.</title>
        <authorList>
            <consortium name="Lawrence Berkeley National Laboratory"/>
            <person name="Hensen N."/>
            <person name="Bonometti L."/>
            <person name="Westerberg I."/>
            <person name="Brannstrom I.O."/>
            <person name="Guillou S."/>
            <person name="Cros-Aarteil S."/>
            <person name="Calhoun S."/>
            <person name="Haridas S."/>
            <person name="Kuo A."/>
            <person name="Mondo S."/>
            <person name="Pangilinan J."/>
            <person name="Riley R."/>
            <person name="Labutti K."/>
            <person name="Andreopoulos B."/>
            <person name="Lipzen A."/>
            <person name="Chen C."/>
            <person name="Yanf M."/>
            <person name="Daum C."/>
            <person name="Ng V."/>
            <person name="Clum A."/>
            <person name="Steindorff A."/>
            <person name="Ohm R."/>
            <person name="Martin F."/>
            <person name="Silar P."/>
            <person name="Natvig D."/>
            <person name="Lalanne C."/>
            <person name="Gautier V."/>
            <person name="Ament-Velasquez S.L."/>
            <person name="Kruys A."/>
            <person name="Hutchinson M.I."/>
            <person name="Powell A.J."/>
            <person name="Barry K."/>
            <person name="Miller A.N."/>
            <person name="Grigoriev I.V."/>
            <person name="Debuchy R."/>
            <person name="Gladieux P."/>
            <person name="Thoren M.H."/>
            <person name="Johannesson H."/>
        </authorList>
    </citation>
    <scope>NUCLEOTIDE SEQUENCE</scope>
    <source>
        <strain evidence="2">CBS 540.89</strain>
    </source>
</reference>
<feature type="compositionally biased region" description="Polar residues" evidence="1">
    <location>
        <begin position="177"/>
        <end position="186"/>
    </location>
</feature>
<dbReference type="AlphaFoldDB" id="A0AA40A0T6"/>
<name>A0AA40A0T6_9PEZI</name>
<comment type="caution">
    <text evidence="2">The sequence shown here is derived from an EMBL/GenBank/DDBJ whole genome shotgun (WGS) entry which is preliminary data.</text>
</comment>
<feature type="compositionally biased region" description="Polar residues" evidence="1">
    <location>
        <begin position="225"/>
        <end position="238"/>
    </location>
</feature>
<feature type="compositionally biased region" description="Low complexity" evidence="1">
    <location>
        <begin position="123"/>
        <end position="137"/>
    </location>
</feature>
<feature type="compositionally biased region" description="Basic and acidic residues" evidence="1">
    <location>
        <begin position="7"/>
        <end position="23"/>
    </location>
</feature>
<evidence type="ECO:0000313" key="2">
    <source>
        <dbReference type="EMBL" id="KAK0707237.1"/>
    </source>
</evidence>
<feature type="compositionally biased region" description="Low complexity" evidence="1">
    <location>
        <begin position="204"/>
        <end position="217"/>
    </location>
</feature>
<evidence type="ECO:0000256" key="1">
    <source>
        <dbReference type="SAM" id="MobiDB-lite"/>
    </source>
</evidence>
<organism evidence="2 3">
    <name type="scientific">Apiosordaria backusii</name>
    <dbReference type="NCBI Taxonomy" id="314023"/>
    <lineage>
        <taxon>Eukaryota</taxon>
        <taxon>Fungi</taxon>
        <taxon>Dikarya</taxon>
        <taxon>Ascomycota</taxon>
        <taxon>Pezizomycotina</taxon>
        <taxon>Sordariomycetes</taxon>
        <taxon>Sordariomycetidae</taxon>
        <taxon>Sordariales</taxon>
        <taxon>Lasiosphaeriaceae</taxon>
        <taxon>Apiosordaria</taxon>
    </lineage>
</organism>